<dbReference type="AlphaFoldDB" id="A0A1H4D0H5"/>
<evidence type="ECO:0000256" key="3">
    <source>
        <dbReference type="ARBA" id="ARBA00023125"/>
    </source>
</evidence>
<evidence type="ECO:0000313" key="9">
    <source>
        <dbReference type="Proteomes" id="UP000199288"/>
    </source>
</evidence>
<sequence>MNTPIRVIIVDDQALFRTAIAIQLKALPDIDVVGEAEDGSAAVAMADELRPDVVIMDIRMPDMDGVEATRRIVGNNPDVRVLILTTFDLDDRATTAIRHGAAGFLLKDASPAQLAEAIRTVHLGNAVLAPNDLSTLMEGSFRTREKLPEAFHGLTTKEREVLMIIAEGLSNAEIAMRIGASESTVKSHISALLRKLDLRDRVQLVVFAYEHGLLD</sequence>
<dbReference type="InterPro" id="IPR001789">
    <property type="entry name" value="Sig_transdc_resp-reg_receiver"/>
</dbReference>
<dbReference type="PANTHER" id="PTHR43214:SF24">
    <property type="entry name" value="TRANSCRIPTIONAL REGULATORY PROTEIN NARL-RELATED"/>
    <property type="match status" value="1"/>
</dbReference>
<keyword evidence="4" id="KW-0804">Transcription</keyword>
<dbReference type="CDD" id="cd06170">
    <property type="entry name" value="LuxR_C_like"/>
    <property type="match status" value="1"/>
</dbReference>
<keyword evidence="3" id="KW-0238">DNA-binding</keyword>
<dbReference type="PANTHER" id="PTHR43214">
    <property type="entry name" value="TWO-COMPONENT RESPONSE REGULATOR"/>
    <property type="match status" value="1"/>
</dbReference>
<evidence type="ECO:0000256" key="1">
    <source>
        <dbReference type="ARBA" id="ARBA00022553"/>
    </source>
</evidence>
<dbReference type="EMBL" id="FNQV01000014">
    <property type="protein sequence ID" value="SEA66224.1"/>
    <property type="molecule type" value="Genomic_DNA"/>
</dbReference>
<dbReference type="InterPro" id="IPR058245">
    <property type="entry name" value="NreC/VraR/RcsB-like_REC"/>
</dbReference>
<dbReference type="CDD" id="cd17535">
    <property type="entry name" value="REC_NarL-like"/>
    <property type="match status" value="1"/>
</dbReference>
<dbReference type="PROSITE" id="PS50110">
    <property type="entry name" value="RESPONSE_REGULATORY"/>
    <property type="match status" value="1"/>
</dbReference>
<evidence type="ECO:0000313" key="8">
    <source>
        <dbReference type="EMBL" id="SEA66224.1"/>
    </source>
</evidence>
<keyword evidence="2" id="KW-0805">Transcription regulation</keyword>
<evidence type="ECO:0000256" key="5">
    <source>
        <dbReference type="PROSITE-ProRule" id="PRU00169"/>
    </source>
</evidence>
<dbReference type="GO" id="GO:0006355">
    <property type="term" value="P:regulation of DNA-templated transcription"/>
    <property type="evidence" value="ECO:0007669"/>
    <property type="project" value="InterPro"/>
</dbReference>
<dbReference type="GO" id="GO:0003677">
    <property type="term" value="F:DNA binding"/>
    <property type="evidence" value="ECO:0007669"/>
    <property type="project" value="UniProtKB-KW"/>
</dbReference>
<name>A0A1H4D0H5_9ACTO</name>
<feature type="domain" description="HTH luxR-type" evidence="6">
    <location>
        <begin position="147"/>
        <end position="212"/>
    </location>
</feature>
<protein>
    <submittedName>
        <fullName evidence="8">Two component transcriptional regulator, LuxR family</fullName>
    </submittedName>
</protein>
<organism evidence="8 9">
    <name type="scientific">Bowdeniella nasicola</name>
    <dbReference type="NCBI Taxonomy" id="208480"/>
    <lineage>
        <taxon>Bacteria</taxon>
        <taxon>Bacillati</taxon>
        <taxon>Actinomycetota</taxon>
        <taxon>Actinomycetes</taxon>
        <taxon>Actinomycetales</taxon>
        <taxon>Actinomycetaceae</taxon>
        <taxon>Bowdeniella</taxon>
    </lineage>
</organism>
<dbReference type="RefSeq" id="WP_092565705.1">
    <property type="nucleotide sequence ID" value="NZ_FNQV01000014.1"/>
</dbReference>
<accession>A0A1H4D0H5</accession>
<proteinExistence type="predicted"/>
<evidence type="ECO:0000256" key="2">
    <source>
        <dbReference type="ARBA" id="ARBA00023015"/>
    </source>
</evidence>
<dbReference type="PRINTS" id="PR00038">
    <property type="entry name" value="HTHLUXR"/>
</dbReference>
<dbReference type="GO" id="GO:0000160">
    <property type="term" value="P:phosphorelay signal transduction system"/>
    <property type="evidence" value="ECO:0007669"/>
    <property type="project" value="InterPro"/>
</dbReference>
<dbReference type="SMART" id="SM00448">
    <property type="entry name" value="REC"/>
    <property type="match status" value="1"/>
</dbReference>
<dbReference type="InterPro" id="IPR011006">
    <property type="entry name" value="CheY-like_superfamily"/>
</dbReference>
<dbReference type="OrthoDB" id="9808843at2"/>
<dbReference type="SUPFAM" id="SSF52172">
    <property type="entry name" value="CheY-like"/>
    <property type="match status" value="1"/>
</dbReference>
<dbReference type="Proteomes" id="UP000199288">
    <property type="component" value="Unassembled WGS sequence"/>
</dbReference>
<evidence type="ECO:0000259" key="6">
    <source>
        <dbReference type="PROSITE" id="PS50043"/>
    </source>
</evidence>
<reference evidence="9" key="1">
    <citation type="submission" date="2016-10" db="EMBL/GenBank/DDBJ databases">
        <authorList>
            <person name="Varghese N."/>
            <person name="Submissions S."/>
        </authorList>
    </citation>
    <scope>NUCLEOTIDE SEQUENCE [LARGE SCALE GENOMIC DNA]</scope>
    <source>
        <strain evidence="9">KPR-1</strain>
    </source>
</reference>
<evidence type="ECO:0000259" key="7">
    <source>
        <dbReference type="PROSITE" id="PS50110"/>
    </source>
</evidence>
<dbReference type="Gene3D" id="3.40.50.2300">
    <property type="match status" value="1"/>
</dbReference>
<keyword evidence="1 5" id="KW-0597">Phosphoprotein</keyword>
<dbReference type="InterPro" id="IPR000792">
    <property type="entry name" value="Tscrpt_reg_LuxR_C"/>
</dbReference>
<dbReference type="InterPro" id="IPR039420">
    <property type="entry name" value="WalR-like"/>
</dbReference>
<feature type="domain" description="Response regulatory" evidence="7">
    <location>
        <begin position="6"/>
        <end position="122"/>
    </location>
</feature>
<dbReference type="PROSITE" id="PS50043">
    <property type="entry name" value="HTH_LUXR_2"/>
    <property type="match status" value="1"/>
</dbReference>
<keyword evidence="9" id="KW-1185">Reference proteome</keyword>
<evidence type="ECO:0000256" key="4">
    <source>
        <dbReference type="ARBA" id="ARBA00023163"/>
    </source>
</evidence>
<feature type="modified residue" description="4-aspartylphosphate" evidence="5">
    <location>
        <position position="57"/>
    </location>
</feature>
<dbReference type="Pfam" id="PF00196">
    <property type="entry name" value="GerE"/>
    <property type="match status" value="1"/>
</dbReference>
<dbReference type="SMART" id="SM00421">
    <property type="entry name" value="HTH_LUXR"/>
    <property type="match status" value="1"/>
</dbReference>
<dbReference type="Pfam" id="PF00072">
    <property type="entry name" value="Response_reg"/>
    <property type="match status" value="1"/>
</dbReference>
<gene>
    <name evidence="8" type="ORF">SAMN02910418_02124</name>
</gene>